<name>A0ACC0AV45_CATRO</name>
<sequence length="107" mass="11724">MIWKNVSANAHGAPRTKSGSPKRGHQNQVSASRSRYQTNDIRVLNYKQLHSHITGQNRLQTSGAPTKSALGPTSVSTRRPSHRRVKNPSTSSEEALLRGTSHVQAIC</sequence>
<dbReference type="Proteomes" id="UP001060085">
    <property type="component" value="Linkage Group LG05"/>
</dbReference>
<evidence type="ECO:0000313" key="1">
    <source>
        <dbReference type="EMBL" id="KAI5663857.1"/>
    </source>
</evidence>
<protein>
    <submittedName>
        <fullName evidence="1">Uncharacterized protein</fullName>
    </submittedName>
</protein>
<proteinExistence type="predicted"/>
<accession>A0ACC0AV45</accession>
<dbReference type="EMBL" id="CM044705">
    <property type="protein sequence ID" value="KAI5663857.1"/>
    <property type="molecule type" value="Genomic_DNA"/>
</dbReference>
<keyword evidence="2" id="KW-1185">Reference proteome</keyword>
<reference evidence="2" key="1">
    <citation type="journal article" date="2023" name="Nat. Plants">
        <title>Single-cell RNA sequencing provides a high-resolution roadmap for understanding the multicellular compartmentation of specialized metabolism.</title>
        <authorList>
            <person name="Sun S."/>
            <person name="Shen X."/>
            <person name="Li Y."/>
            <person name="Li Y."/>
            <person name="Wang S."/>
            <person name="Li R."/>
            <person name="Zhang H."/>
            <person name="Shen G."/>
            <person name="Guo B."/>
            <person name="Wei J."/>
            <person name="Xu J."/>
            <person name="St-Pierre B."/>
            <person name="Chen S."/>
            <person name="Sun C."/>
        </authorList>
    </citation>
    <scope>NUCLEOTIDE SEQUENCE [LARGE SCALE GENOMIC DNA]</scope>
</reference>
<comment type="caution">
    <text evidence="1">The sequence shown here is derived from an EMBL/GenBank/DDBJ whole genome shotgun (WGS) entry which is preliminary data.</text>
</comment>
<gene>
    <name evidence="1" type="ORF">M9H77_23180</name>
</gene>
<organism evidence="1 2">
    <name type="scientific">Catharanthus roseus</name>
    <name type="common">Madagascar periwinkle</name>
    <name type="synonym">Vinca rosea</name>
    <dbReference type="NCBI Taxonomy" id="4058"/>
    <lineage>
        <taxon>Eukaryota</taxon>
        <taxon>Viridiplantae</taxon>
        <taxon>Streptophyta</taxon>
        <taxon>Embryophyta</taxon>
        <taxon>Tracheophyta</taxon>
        <taxon>Spermatophyta</taxon>
        <taxon>Magnoliopsida</taxon>
        <taxon>eudicotyledons</taxon>
        <taxon>Gunneridae</taxon>
        <taxon>Pentapetalae</taxon>
        <taxon>asterids</taxon>
        <taxon>lamiids</taxon>
        <taxon>Gentianales</taxon>
        <taxon>Apocynaceae</taxon>
        <taxon>Rauvolfioideae</taxon>
        <taxon>Vinceae</taxon>
        <taxon>Catharanthinae</taxon>
        <taxon>Catharanthus</taxon>
    </lineage>
</organism>
<evidence type="ECO:0000313" key="2">
    <source>
        <dbReference type="Proteomes" id="UP001060085"/>
    </source>
</evidence>